<dbReference type="UniPathway" id="UPA00070"/>
<dbReference type="InterPro" id="IPR013785">
    <property type="entry name" value="Aldolase_TIM"/>
</dbReference>
<keyword evidence="10" id="KW-0520">NAD</keyword>
<sequence length="306" mass="32434">MSKVNLSQTMMGINFENPVLTASGTYGFGTEYNEIIDVSKLGGIVSKGLTLESRKGNPGVRLKETPSGLLNCIGLENPGVEKFITDYLPKMIKLNTKIIANISGNTLDDYKLIAEKLDLNEINALEVNISCPNVKAGGMAFGTDAKMVEKVTNTVKSATSLPVIVKLSPNVTDITEMALAAESGGADGLALINTLLGMSVDINRQKPSLGNVFGGLSGPAIKPVALRMVWQVFQKVNIPIIGLGGISKWEDAVEFMLAGASLVMVGTSNFSNPLAPLEIIEGIEKYCEKNNLSSVSDLIGLAQKGE</sequence>
<comment type="similarity">
    <text evidence="4 12">Belongs to the dihydroorotate dehydrogenase family. Type 1 subfamily.</text>
</comment>
<dbReference type="EMBL" id="FWWT01000021">
    <property type="protein sequence ID" value="SMB92618.1"/>
    <property type="molecule type" value="Genomic_DNA"/>
</dbReference>
<dbReference type="NCBIfam" id="NF005574">
    <property type="entry name" value="PRK07259.1"/>
    <property type="match status" value="1"/>
</dbReference>
<feature type="domain" description="Dihydroorotate dehydrogenase catalytic" evidence="13">
    <location>
        <begin position="6"/>
        <end position="285"/>
    </location>
</feature>
<evidence type="ECO:0000256" key="2">
    <source>
        <dbReference type="ARBA" id="ARBA00004496"/>
    </source>
</evidence>
<evidence type="ECO:0000259" key="13">
    <source>
        <dbReference type="Pfam" id="PF01180"/>
    </source>
</evidence>
<feature type="binding site" evidence="12">
    <location>
        <begin position="47"/>
        <end position="48"/>
    </location>
    <ligand>
        <name>FMN</name>
        <dbReference type="ChEBI" id="CHEBI:58210"/>
    </ligand>
</feature>
<gene>
    <name evidence="12" type="primary">pyrD</name>
    <name evidence="14" type="ORF">SAMN00017405_2068</name>
</gene>
<keyword evidence="6 12" id="KW-0285">Flavoprotein</keyword>
<comment type="function">
    <text evidence="1">Catalyzes the conversion of dihydroorotate to orotate with NAD(+) as electron acceptor.</text>
</comment>
<feature type="binding site" evidence="12">
    <location>
        <position position="192"/>
    </location>
    <ligand>
        <name>FMN</name>
        <dbReference type="ChEBI" id="CHEBI:58210"/>
    </ligand>
</feature>
<dbReference type="PANTHER" id="PTHR48109:SF1">
    <property type="entry name" value="DIHYDROOROTATE DEHYDROGENASE (FUMARATE)"/>
    <property type="match status" value="1"/>
</dbReference>
<dbReference type="InterPro" id="IPR012135">
    <property type="entry name" value="Dihydroorotate_DH_1_2"/>
</dbReference>
<feature type="binding site" evidence="12">
    <location>
        <position position="128"/>
    </location>
    <ligand>
        <name>FMN</name>
        <dbReference type="ChEBI" id="CHEBI:58210"/>
    </ligand>
</feature>
<dbReference type="Pfam" id="PF01180">
    <property type="entry name" value="DHO_dh"/>
    <property type="match status" value="1"/>
</dbReference>
<organism evidence="14 15">
    <name type="scientific">Desulfonispora thiosulfatigenes DSM 11270</name>
    <dbReference type="NCBI Taxonomy" id="656914"/>
    <lineage>
        <taxon>Bacteria</taxon>
        <taxon>Bacillati</taxon>
        <taxon>Bacillota</taxon>
        <taxon>Clostridia</taxon>
        <taxon>Eubacteriales</taxon>
        <taxon>Peptococcaceae</taxon>
        <taxon>Desulfonispora</taxon>
    </lineage>
</organism>
<keyword evidence="5 12" id="KW-0963">Cytoplasm</keyword>
<reference evidence="14 15" key="1">
    <citation type="submission" date="2017-04" db="EMBL/GenBank/DDBJ databases">
        <authorList>
            <person name="Afonso C.L."/>
            <person name="Miller P.J."/>
            <person name="Scott M.A."/>
            <person name="Spackman E."/>
            <person name="Goraichik I."/>
            <person name="Dimitrov K.M."/>
            <person name="Suarez D.L."/>
            <person name="Swayne D.E."/>
        </authorList>
    </citation>
    <scope>NUCLEOTIDE SEQUENCE [LARGE SCALE GENOMIC DNA]</scope>
    <source>
        <strain evidence="14 15">DSM 11270</strain>
    </source>
</reference>
<dbReference type="STRING" id="656914.SAMN00017405_2068"/>
<dbReference type="InterPro" id="IPR049622">
    <property type="entry name" value="Dihydroorotate_DH_I"/>
</dbReference>
<feature type="binding site" evidence="12">
    <location>
        <position position="47"/>
    </location>
    <ligand>
        <name>substrate</name>
    </ligand>
</feature>
<evidence type="ECO:0000256" key="10">
    <source>
        <dbReference type="ARBA" id="ARBA00023027"/>
    </source>
</evidence>
<proteinExistence type="inferred from homology"/>
<feature type="binding site" evidence="12">
    <location>
        <position position="101"/>
    </location>
    <ligand>
        <name>FMN</name>
        <dbReference type="ChEBI" id="CHEBI:58210"/>
    </ligand>
</feature>
<evidence type="ECO:0000256" key="3">
    <source>
        <dbReference type="ARBA" id="ARBA00004715"/>
    </source>
</evidence>
<evidence type="ECO:0000256" key="12">
    <source>
        <dbReference type="HAMAP-Rule" id="MF_00224"/>
    </source>
</evidence>
<dbReference type="SUPFAM" id="SSF51395">
    <property type="entry name" value="FMN-linked oxidoreductases"/>
    <property type="match status" value="1"/>
</dbReference>
<name>A0A1W1VGX8_DESTI</name>
<comment type="catalytic activity">
    <reaction evidence="11">
        <text>(S)-dihydroorotate + NAD(+) = orotate + NADH + H(+)</text>
        <dbReference type="Rhea" id="RHEA:13513"/>
        <dbReference type="ChEBI" id="CHEBI:15378"/>
        <dbReference type="ChEBI" id="CHEBI:30839"/>
        <dbReference type="ChEBI" id="CHEBI:30864"/>
        <dbReference type="ChEBI" id="CHEBI:57540"/>
        <dbReference type="ChEBI" id="CHEBI:57945"/>
        <dbReference type="EC" id="1.3.1.14"/>
    </reaction>
</comment>
<dbReference type="EC" id="1.3.-.-" evidence="12"/>
<evidence type="ECO:0000256" key="4">
    <source>
        <dbReference type="ARBA" id="ARBA00008008"/>
    </source>
</evidence>
<dbReference type="AlphaFoldDB" id="A0A1W1VGX8"/>
<evidence type="ECO:0000256" key="8">
    <source>
        <dbReference type="ARBA" id="ARBA00022975"/>
    </source>
</evidence>
<evidence type="ECO:0000256" key="9">
    <source>
        <dbReference type="ARBA" id="ARBA00023002"/>
    </source>
</evidence>
<evidence type="ECO:0000256" key="5">
    <source>
        <dbReference type="ARBA" id="ARBA00022490"/>
    </source>
</evidence>
<dbReference type="NCBIfam" id="TIGR01037">
    <property type="entry name" value="pyrD_sub1_fam"/>
    <property type="match status" value="1"/>
</dbReference>
<feature type="binding site" evidence="12">
    <location>
        <begin position="244"/>
        <end position="245"/>
    </location>
    <ligand>
        <name>FMN</name>
        <dbReference type="ChEBI" id="CHEBI:58210"/>
    </ligand>
</feature>
<feature type="binding site" evidence="12">
    <location>
        <position position="166"/>
    </location>
    <ligand>
        <name>FMN</name>
        <dbReference type="ChEBI" id="CHEBI:58210"/>
    </ligand>
</feature>
<comment type="catalytic activity">
    <reaction evidence="12">
        <text>(S)-dihydroorotate + A = orotate + AH2</text>
        <dbReference type="Rhea" id="RHEA:18073"/>
        <dbReference type="ChEBI" id="CHEBI:13193"/>
        <dbReference type="ChEBI" id="CHEBI:17499"/>
        <dbReference type="ChEBI" id="CHEBI:30839"/>
        <dbReference type="ChEBI" id="CHEBI:30864"/>
    </reaction>
</comment>
<dbReference type="OrthoDB" id="9794954at2"/>
<feature type="binding site" evidence="12">
    <location>
        <position position="128"/>
    </location>
    <ligand>
        <name>substrate</name>
    </ligand>
</feature>
<evidence type="ECO:0000256" key="7">
    <source>
        <dbReference type="ARBA" id="ARBA00022643"/>
    </source>
</evidence>
<dbReference type="HAMAP" id="MF_00224">
    <property type="entry name" value="DHO_dh_type1"/>
    <property type="match status" value="1"/>
</dbReference>
<keyword evidence="9 12" id="KW-0560">Oxidoreductase</keyword>
<dbReference type="InterPro" id="IPR033888">
    <property type="entry name" value="DHOD_1B"/>
</dbReference>
<dbReference type="Gene3D" id="3.20.20.70">
    <property type="entry name" value="Aldolase class I"/>
    <property type="match status" value="1"/>
</dbReference>
<dbReference type="RefSeq" id="WP_084053658.1">
    <property type="nucleotide sequence ID" value="NZ_FWWT01000021.1"/>
</dbReference>
<dbReference type="GO" id="GO:0004589">
    <property type="term" value="F:dihydroorotate dehydrogenase (NAD+) activity"/>
    <property type="evidence" value="ECO:0007669"/>
    <property type="project" value="UniProtKB-EC"/>
</dbReference>
<dbReference type="CDD" id="cd04740">
    <property type="entry name" value="DHOD_1B_like"/>
    <property type="match status" value="1"/>
</dbReference>
<dbReference type="GO" id="GO:0005737">
    <property type="term" value="C:cytoplasm"/>
    <property type="evidence" value="ECO:0007669"/>
    <property type="project" value="UniProtKB-SubCell"/>
</dbReference>
<evidence type="ECO:0000313" key="15">
    <source>
        <dbReference type="Proteomes" id="UP000192731"/>
    </source>
</evidence>
<evidence type="ECO:0000256" key="6">
    <source>
        <dbReference type="ARBA" id="ARBA00022630"/>
    </source>
</evidence>
<comment type="cofactor">
    <cofactor evidence="12">
        <name>FMN</name>
        <dbReference type="ChEBI" id="CHEBI:58210"/>
    </cofactor>
    <text evidence="12">Binds 1 FMN per subunit.</text>
</comment>
<dbReference type="PANTHER" id="PTHR48109">
    <property type="entry name" value="DIHYDROOROTATE DEHYDROGENASE (QUINONE), MITOCHONDRIAL-RELATED"/>
    <property type="match status" value="1"/>
</dbReference>
<keyword evidence="15" id="KW-1185">Reference proteome</keyword>
<feature type="binding site" evidence="12">
    <location>
        <begin position="71"/>
        <end position="75"/>
    </location>
    <ligand>
        <name>substrate</name>
    </ligand>
</feature>
<dbReference type="InterPro" id="IPR005720">
    <property type="entry name" value="Dihydroorotate_DH_cat"/>
</dbReference>
<dbReference type="InterPro" id="IPR050074">
    <property type="entry name" value="DHO_dehydrogenase"/>
</dbReference>
<feature type="binding site" evidence="12">
    <location>
        <position position="23"/>
    </location>
    <ligand>
        <name>FMN</name>
        <dbReference type="ChEBI" id="CHEBI:58210"/>
    </ligand>
</feature>
<comment type="subcellular location">
    <subcellularLocation>
        <location evidence="2 12">Cytoplasm</location>
    </subcellularLocation>
</comment>
<dbReference type="GO" id="GO:0044205">
    <property type="term" value="P:'de novo' UMP biosynthetic process"/>
    <property type="evidence" value="ECO:0007669"/>
    <property type="project" value="UniProtKB-UniRule"/>
</dbReference>
<evidence type="ECO:0000256" key="1">
    <source>
        <dbReference type="ARBA" id="ARBA00003616"/>
    </source>
</evidence>
<comment type="pathway">
    <text evidence="3">Pyrimidine metabolism; UMP biosynthesis via de novo pathway; orotate from (S)-dihydroorotate (NAD(+) route): step 1/1.</text>
</comment>
<evidence type="ECO:0000256" key="11">
    <source>
        <dbReference type="ARBA" id="ARBA00048996"/>
    </source>
</evidence>
<evidence type="ECO:0000313" key="14">
    <source>
        <dbReference type="EMBL" id="SMB92618.1"/>
    </source>
</evidence>
<keyword evidence="7 12" id="KW-0288">FMN</keyword>
<protein>
    <recommendedName>
        <fullName evidence="12">Dihydroorotate dehydrogenase</fullName>
        <shortName evidence="12">DHOD</shortName>
        <shortName evidence="12">DHODase</shortName>
        <shortName evidence="12">DHOdehase</shortName>
        <ecNumber evidence="12">1.3.-.-</ecNumber>
    </recommendedName>
</protein>
<feature type="active site" description="Nucleophile" evidence="12">
    <location>
        <position position="131"/>
    </location>
</feature>
<feature type="binding site" evidence="12">
    <location>
        <begin position="193"/>
        <end position="194"/>
    </location>
    <ligand>
        <name>substrate</name>
    </ligand>
</feature>
<feature type="binding site" evidence="12">
    <location>
        <begin position="266"/>
        <end position="267"/>
    </location>
    <ligand>
        <name>FMN</name>
        <dbReference type="ChEBI" id="CHEBI:58210"/>
    </ligand>
</feature>
<feature type="binding site" evidence="12">
    <location>
        <position position="218"/>
    </location>
    <ligand>
        <name>FMN</name>
        <dbReference type="ChEBI" id="CHEBI:58210"/>
    </ligand>
</feature>
<dbReference type="InterPro" id="IPR024920">
    <property type="entry name" value="Dihydroorotate_DH_1"/>
</dbReference>
<dbReference type="FunFam" id="3.20.20.70:FF:000027">
    <property type="entry name" value="Dihydropyrimidine dehydrogenase [NADP(+)]"/>
    <property type="match status" value="1"/>
</dbReference>
<keyword evidence="8 12" id="KW-0665">Pyrimidine biosynthesis</keyword>
<accession>A0A1W1VGX8</accession>
<dbReference type="Proteomes" id="UP000192731">
    <property type="component" value="Unassembled WGS sequence"/>
</dbReference>
<dbReference type="GO" id="GO:0006207">
    <property type="term" value="P:'de novo' pyrimidine nucleobase biosynthetic process"/>
    <property type="evidence" value="ECO:0007669"/>
    <property type="project" value="TreeGrafter"/>
</dbReference>
<dbReference type="PIRSF" id="PIRSF000164">
    <property type="entry name" value="DHO_oxidase"/>
    <property type="match status" value="1"/>
</dbReference>